<accession>A0A644X8Y4</accession>
<evidence type="ECO:0000256" key="1">
    <source>
        <dbReference type="SAM" id="MobiDB-lite"/>
    </source>
</evidence>
<reference evidence="2" key="1">
    <citation type="submission" date="2019-08" db="EMBL/GenBank/DDBJ databases">
        <authorList>
            <person name="Kucharzyk K."/>
            <person name="Murdoch R.W."/>
            <person name="Higgins S."/>
            <person name="Loffler F."/>
        </authorList>
    </citation>
    <scope>NUCLEOTIDE SEQUENCE</scope>
</reference>
<dbReference type="AlphaFoldDB" id="A0A644X8Y4"/>
<name>A0A644X8Y4_9ZZZZ</name>
<organism evidence="2">
    <name type="scientific">bioreactor metagenome</name>
    <dbReference type="NCBI Taxonomy" id="1076179"/>
    <lineage>
        <taxon>unclassified sequences</taxon>
        <taxon>metagenomes</taxon>
        <taxon>ecological metagenomes</taxon>
    </lineage>
</organism>
<protein>
    <recommendedName>
        <fullName evidence="3">NAD-specific glutamate dehydrogenase</fullName>
    </recommendedName>
</protein>
<proteinExistence type="predicted"/>
<evidence type="ECO:0008006" key="3">
    <source>
        <dbReference type="Google" id="ProtNLM"/>
    </source>
</evidence>
<feature type="region of interest" description="Disordered" evidence="1">
    <location>
        <begin position="1"/>
        <end position="27"/>
    </location>
</feature>
<sequence>MTKGRARVNRGDAARQRGPSAAPPQQASFGRRVGFLRGFLRRGGLRRSLRCRGLGRRLLRRRFLRRGRGGLCGGLLRRGLLLAALRRLRLEQRQRDLERHRLGFDILRQGGVDLAPFDIGSVATGHHLHLAALGMRAEHLERLRGGTATPRAAGELLRQNLDGAVHADGEDLFRIGQVRIGLAPFHVRPEAAEIGLDRLAVLGVRADHPRQRQEHQRALEVDRFGRPALRQAGARRFRHLFARLALLHIGAEAADAQRHRLALVMAEHLAVERCRLAVARGRERPGVAAFGVIAAADEGAARARGLQMQPALVAHRAFARVRAVGARRIEMRAENLVDLVEHLGDPQLGGLADRRREVAPEAGEHVLVIAVAGRDVVELFLEIGGEIIFDVTAEVVRQEGGDEAAGVLGNEPVLVLADIAAVDDRGQDRGIGRGPADAELFHALDQRRLGVARRGLGEVLLGGDLALLRGFALHDLRQAGAVLALVVVAALIVDLQEAVEGDDLAGGAQLDLTVGGADVDGGAFHHRGGHLAGKRALPDQFVELGLIVGDAQLLGAGRHVGRPDALVCLLRVLRLVLVHARACGHVFVAEAALDLVACGHHRLGRHVDAVGSHVGDVARLVEPLRRRHAGLGAHAVFARGLLLQGRGHEGRIGVAGGGFRLDRLHRQIARGHGLHRQFRIRRGGEIELVELLAAQNGQPRGEDLTAGRGQLGGDGPVFAGVKRLDLHLALDDEAQADRLHPAGRARAGEFPPQHRRQVEAHQIVERAPRQIGLDQRAIDLARVLHRLGDRRFGDRVEGDARHLLALQLLLERLFEVPRNRLSLAIGVGGEDQFVVGGQRIGDRLDVLFRVGPDFPFHLEIMLGIDRAILRRQVADMAEGGENRVIGAQIFVDRLGLGGRFDNDDGHDFLFNAQVQHLGAEHVGVGGGLSMTHRQAVDRRFSPAPQAAGAGAGLSQG</sequence>
<evidence type="ECO:0000313" key="2">
    <source>
        <dbReference type="EMBL" id="MPM10723.1"/>
    </source>
</evidence>
<comment type="caution">
    <text evidence="2">The sequence shown here is derived from an EMBL/GenBank/DDBJ whole genome shotgun (WGS) entry which is preliminary data.</text>
</comment>
<dbReference type="EMBL" id="VSSQ01001733">
    <property type="protein sequence ID" value="MPM10723.1"/>
    <property type="molecule type" value="Genomic_DNA"/>
</dbReference>
<gene>
    <name evidence="2" type="ORF">SDC9_57057</name>
</gene>